<feature type="compositionally biased region" description="Polar residues" evidence="2">
    <location>
        <begin position="31"/>
        <end position="51"/>
    </location>
</feature>
<evidence type="ECO:0000313" key="4">
    <source>
        <dbReference type="EMBL" id="CAE6417058.1"/>
    </source>
</evidence>
<feature type="coiled-coil region" evidence="1">
    <location>
        <begin position="249"/>
        <end position="280"/>
    </location>
</feature>
<dbReference type="GO" id="GO:0016651">
    <property type="term" value="F:oxidoreductase activity, acting on NAD(P)H"/>
    <property type="evidence" value="ECO:0007669"/>
    <property type="project" value="InterPro"/>
</dbReference>
<dbReference type="SUPFAM" id="SSF51735">
    <property type="entry name" value="NAD(P)-binding Rossmann-fold domains"/>
    <property type="match status" value="1"/>
</dbReference>
<feature type="compositionally biased region" description="Low complexity" evidence="2">
    <location>
        <begin position="395"/>
        <end position="417"/>
    </location>
</feature>
<dbReference type="Gene3D" id="3.90.180.10">
    <property type="entry name" value="Medium-chain alcohol dehydrogenases, catalytic domain"/>
    <property type="match status" value="1"/>
</dbReference>
<comment type="caution">
    <text evidence="4">The sequence shown here is derived from an EMBL/GenBank/DDBJ whole genome shotgun (WGS) entry which is preliminary data.</text>
</comment>
<evidence type="ECO:0000256" key="2">
    <source>
        <dbReference type="SAM" id="MobiDB-lite"/>
    </source>
</evidence>
<dbReference type="Proteomes" id="UP000663841">
    <property type="component" value="Unassembled WGS sequence"/>
</dbReference>
<dbReference type="Gene3D" id="3.40.50.720">
    <property type="entry name" value="NAD(P)-binding Rossmann-like Domain"/>
    <property type="match status" value="1"/>
</dbReference>
<dbReference type="InterPro" id="IPR047122">
    <property type="entry name" value="Trans-enoyl_RdTase-like"/>
</dbReference>
<dbReference type="SMART" id="SM00829">
    <property type="entry name" value="PKS_ER"/>
    <property type="match status" value="1"/>
</dbReference>
<feature type="region of interest" description="Disordered" evidence="2">
    <location>
        <begin position="391"/>
        <end position="552"/>
    </location>
</feature>
<name>A0A8H3AEF5_9AGAM</name>
<dbReference type="Pfam" id="PF08240">
    <property type="entry name" value="ADH_N"/>
    <property type="match status" value="1"/>
</dbReference>
<dbReference type="InterPro" id="IPR013154">
    <property type="entry name" value="ADH-like_N"/>
</dbReference>
<dbReference type="SUPFAM" id="SSF50129">
    <property type="entry name" value="GroES-like"/>
    <property type="match status" value="1"/>
</dbReference>
<dbReference type="InterPro" id="IPR020843">
    <property type="entry name" value="ER"/>
</dbReference>
<dbReference type="InterPro" id="IPR036291">
    <property type="entry name" value="NAD(P)-bd_dom_sf"/>
</dbReference>
<feature type="region of interest" description="Disordered" evidence="2">
    <location>
        <begin position="291"/>
        <end position="323"/>
    </location>
</feature>
<feature type="domain" description="Enoyl reductase (ER)" evidence="3">
    <location>
        <begin position="56"/>
        <end position="820"/>
    </location>
</feature>
<gene>
    <name evidence="4" type="ORF">RDB_LOCUS34984</name>
</gene>
<protein>
    <recommendedName>
        <fullName evidence="3">Enoyl reductase (ER) domain-containing protein</fullName>
    </recommendedName>
</protein>
<feature type="compositionally biased region" description="Low complexity" evidence="2">
    <location>
        <begin position="450"/>
        <end position="460"/>
    </location>
</feature>
<keyword evidence="1" id="KW-0175">Coiled coil</keyword>
<evidence type="ECO:0000256" key="1">
    <source>
        <dbReference type="SAM" id="Coils"/>
    </source>
</evidence>
<evidence type="ECO:0000259" key="3">
    <source>
        <dbReference type="SMART" id="SM00829"/>
    </source>
</evidence>
<dbReference type="PANTHER" id="PTHR45348">
    <property type="entry name" value="HYPOTHETICAL OXIDOREDUCTASE (EUROFUNG)"/>
    <property type="match status" value="1"/>
</dbReference>
<dbReference type="AlphaFoldDB" id="A0A8H3AEF5"/>
<evidence type="ECO:0000313" key="5">
    <source>
        <dbReference type="Proteomes" id="UP000663841"/>
    </source>
</evidence>
<dbReference type="InterPro" id="IPR011032">
    <property type="entry name" value="GroES-like_sf"/>
</dbReference>
<organism evidence="4 5">
    <name type="scientific">Rhizoctonia solani</name>
    <dbReference type="NCBI Taxonomy" id="456999"/>
    <lineage>
        <taxon>Eukaryota</taxon>
        <taxon>Fungi</taxon>
        <taxon>Dikarya</taxon>
        <taxon>Basidiomycota</taxon>
        <taxon>Agaricomycotina</taxon>
        <taxon>Agaricomycetes</taxon>
        <taxon>Cantharellales</taxon>
        <taxon>Ceratobasidiaceae</taxon>
        <taxon>Rhizoctonia</taxon>
    </lineage>
</organism>
<dbReference type="PANTHER" id="PTHR45348:SF2">
    <property type="entry name" value="ZINC-TYPE ALCOHOL DEHYDROGENASE-LIKE PROTEIN C2E1P3.01"/>
    <property type="match status" value="1"/>
</dbReference>
<accession>A0A8H3AEF5</accession>
<feature type="region of interest" description="Disordered" evidence="2">
    <location>
        <begin position="31"/>
        <end position="53"/>
    </location>
</feature>
<sequence>MGHGQWPVVRPTILPAVGCCPHIYIDIRPSRPTSHASMHQTHPTSQTSLVQSRPCGPLQLEPMHVPKPGPGRVIVRVAASTMNSLDHKILTYGILAQDWPWIGGNEYAGTVVSIGPAVENLVVGDRVVAIAVNFIEGQEVSGWQEYALLRADLCTKLPDYVPFEKACAVPTAFVGASIAIAIELGLKYPDPPPAPPKKSAASIWESAMAALGNGATFGWDLEEGTIQDGVWLPKPRAIAIQEAPLSPNAAAKKLEAERLKREEEERKAKARRENDERIRATLTKAFAEEIEKRRAQGPQPSSRRVPGYGTYPRRTHHFGLDSDPRNYARPGSWDTCDTHREAMGLGQVDVGEYRRFEVIHERHGATGLGLTGLGLDLGPRFGRAGLISPGPVGVDDASTSGSTSASASMGRSGSDDSNTSASTSEAIEMSASYPDLPAPNVGLAARRGSEPSLRSPESLSTWAGVRSAPGPGLAPNLRRSPLLPTQSTNLTPIRPRSSGSIRPKARSPAPSVRGTTSPYRVPTKLNGRSRGRGSPPYRVREQSPLGHRTNSLEVGPKIEPIWPDRYDPFTQLSINIALTYISSSYPTLGAAFPNPSSEVVNKPESWSLSAGGGISDTFFPPPLTRTENPVYVMDEPILVWGGATCAGRAALQLLKRAGYTNLYVVAAYERHSELAEIVPSNTKFFDYRNVNVVNEIRTAIGAQKLNKVLDTVSMPCTLEPISQLVTSGAKIATFLPVNTPMPDGVEIKPVMFGRCNDYTGKDSLSFNFGKETMWPLLGELLRKQEWVYPPMVHLSGGLHACATDAVRLMSSREYTGKRLVFRVSST</sequence>
<reference evidence="4" key="1">
    <citation type="submission" date="2021-01" db="EMBL/GenBank/DDBJ databases">
        <authorList>
            <person name="Kaushik A."/>
        </authorList>
    </citation>
    <scope>NUCLEOTIDE SEQUENCE</scope>
    <source>
        <strain evidence="4">AG3-T5</strain>
    </source>
</reference>
<proteinExistence type="predicted"/>
<dbReference type="EMBL" id="CAJMWW010000070">
    <property type="protein sequence ID" value="CAE6417058.1"/>
    <property type="molecule type" value="Genomic_DNA"/>
</dbReference>